<dbReference type="Proteomes" id="UP000290253">
    <property type="component" value="Unassembled WGS sequence"/>
</dbReference>
<keyword evidence="6 8" id="KW-0560">Oxidoreductase</keyword>
<evidence type="ECO:0000256" key="3">
    <source>
        <dbReference type="ARBA" id="ARBA00012929"/>
    </source>
</evidence>
<reference evidence="8 9" key="1">
    <citation type="journal article" date="2016" name="Int. J. Syst. Evol. Microbiol.">
        <title>Acidipila dinghuensis sp. nov., an acidobacterium isolated from forest soil.</title>
        <authorList>
            <person name="Jiang Y.W."/>
            <person name="Wang J."/>
            <person name="Chen M.H."/>
            <person name="Lv Y.Y."/>
            <person name="Qiu L.H."/>
        </authorList>
    </citation>
    <scope>NUCLEOTIDE SEQUENCE [LARGE SCALE GENOMIC DNA]</scope>
    <source>
        <strain evidence="8 9">DHOF10</strain>
    </source>
</reference>
<dbReference type="UniPathway" id="UPA00124"/>
<dbReference type="OrthoDB" id="9803892at2"/>
<evidence type="ECO:0000256" key="2">
    <source>
        <dbReference type="ARBA" id="ARBA00010944"/>
    </source>
</evidence>
<dbReference type="GO" id="GO:0008831">
    <property type="term" value="F:dTDP-4-dehydrorhamnose reductase activity"/>
    <property type="evidence" value="ECO:0007669"/>
    <property type="project" value="UniProtKB-EC"/>
</dbReference>
<comment type="function">
    <text evidence="6">Catalyzes the reduction of dTDP-6-deoxy-L-lyxo-4-hexulose to yield dTDP-L-rhamnose.</text>
</comment>
<dbReference type="Pfam" id="PF04321">
    <property type="entry name" value="RmlD_sub_bind"/>
    <property type="match status" value="1"/>
</dbReference>
<name>A0A4V1NW29_9BACT</name>
<dbReference type="NCBIfam" id="TIGR01214">
    <property type="entry name" value="rmlD"/>
    <property type="match status" value="1"/>
</dbReference>
<dbReference type="Gene3D" id="3.90.25.10">
    <property type="entry name" value="UDP-galactose 4-epimerase, domain 1"/>
    <property type="match status" value="1"/>
</dbReference>
<dbReference type="SUPFAM" id="SSF51735">
    <property type="entry name" value="NAD(P)-binding Rossmann-fold domains"/>
    <property type="match status" value="1"/>
</dbReference>
<dbReference type="PANTHER" id="PTHR10491:SF4">
    <property type="entry name" value="METHIONINE ADENOSYLTRANSFERASE 2 SUBUNIT BETA"/>
    <property type="match status" value="1"/>
</dbReference>
<accession>A0A4V1NW29</accession>
<comment type="catalytic activity">
    <reaction evidence="5">
        <text>dTDP-beta-L-rhamnose + NADP(+) = dTDP-4-dehydro-beta-L-rhamnose + NADPH + H(+)</text>
        <dbReference type="Rhea" id="RHEA:21796"/>
        <dbReference type="ChEBI" id="CHEBI:15378"/>
        <dbReference type="ChEBI" id="CHEBI:57510"/>
        <dbReference type="ChEBI" id="CHEBI:57783"/>
        <dbReference type="ChEBI" id="CHEBI:58349"/>
        <dbReference type="ChEBI" id="CHEBI:62830"/>
        <dbReference type="EC" id="1.1.1.133"/>
    </reaction>
</comment>
<evidence type="ECO:0000313" key="8">
    <source>
        <dbReference type="EMBL" id="RXS97982.1"/>
    </source>
</evidence>
<dbReference type="EMBL" id="SDMK01000001">
    <property type="protein sequence ID" value="RXS97982.1"/>
    <property type="molecule type" value="Genomic_DNA"/>
</dbReference>
<dbReference type="CDD" id="cd05254">
    <property type="entry name" value="dTDP_HR_like_SDR_e"/>
    <property type="match status" value="1"/>
</dbReference>
<evidence type="ECO:0000256" key="4">
    <source>
        <dbReference type="ARBA" id="ARBA00017099"/>
    </source>
</evidence>
<dbReference type="InterPro" id="IPR005913">
    <property type="entry name" value="dTDP_dehydrorham_reduct"/>
</dbReference>
<dbReference type="InterPro" id="IPR029903">
    <property type="entry name" value="RmlD-like-bd"/>
</dbReference>
<evidence type="ECO:0000313" key="9">
    <source>
        <dbReference type="Proteomes" id="UP000290253"/>
    </source>
</evidence>
<gene>
    <name evidence="8" type="primary">rfbD</name>
    <name evidence="8" type="ORF">ESZ00_09080</name>
</gene>
<keyword evidence="9" id="KW-1185">Reference proteome</keyword>
<dbReference type="PANTHER" id="PTHR10491">
    <property type="entry name" value="DTDP-4-DEHYDRORHAMNOSE REDUCTASE"/>
    <property type="match status" value="1"/>
</dbReference>
<dbReference type="Gene3D" id="3.40.50.720">
    <property type="entry name" value="NAD(P)-binding Rossmann-like Domain"/>
    <property type="match status" value="1"/>
</dbReference>
<evidence type="ECO:0000256" key="1">
    <source>
        <dbReference type="ARBA" id="ARBA00004781"/>
    </source>
</evidence>
<protein>
    <recommendedName>
        <fullName evidence="4 6">dTDP-4-dehydrorhamnose reductase</fullName>
        <ecNumber evidence="3 6">1.1.1.133</ecNumber>
    </recommendedName>
</protein>
<comment type="caution">
    <text evidence="8">The sequence shown here is derived from an EMBL/GenBank/DDBJ whole genome shotgun (WGS) entry which is preliminary data.</text>
</comment>
<feature type="domain" description="RmlD-like substrate binding" evidence="7">
    <location>
        <begin position="8"/>
        <end position="297"/>
    </location>
</feature>
<dbReference type="GO" id="GO:0019305">
    <property type="term" value="P:dTDP-rhamnose biosynthetic process"/>
    <property type="evidence" value="ECO:0007669"/>
    <property type="project" value="UniProtKB-UniPathway"/>
</dbReference>
<dbReference type="GO" id="GO:0005829">
    <property type="term" value="C:cytosol"/>
    <property type="evidence" value="ECO:0007669"/>
    <property type="project" value="TreeGrafter"/>
</dbReference>
<sequence length="303" mass="32076">MSAEQRPRILILGANGQLGQMLQRVFAGDGVVEALGRDRCDLADLDQVRNAVASFAPQLILNAAAYTAVDKAESEPELAARINAEAPGVLAEEAKKRGALLVHYSTDYVFDGSKRGPWVEDDPTSPLNVYGATKLEGERNILSAGGRALIFRTSWVVSAEGKNFLRTMLKLGAERDELRIVNDQYGAPTSTRAIAQGTKAVLASAGVEGAGEDTEGGVYHMTCAGETSWSGFAQAIFAAAGPSREQGWATVTGIPGSEYPTPARRPANSVLSNEKLAARFGVSLPAWDAEMRGILKTLGVARG</sequence>
<evidence type="ECO:0000259" key="7">
    <source>
        <dbReference type="Pfam" id="PF04321"/>
    </source>
</evidence>
<evidence type="ECO:0000256" key="5">
    <source>
        <dbReference type="ARBA" id="ARBA00048200"/>
    </source>
</evidence>
<dbReference type="EC" id="1.1.1.133" evidence="3 6"/>
<proteinExistence type="inferred from homology"/>
<dbReference type="AlphaFoldDB" id="A0A4V1NW29"/>
<dbReference type="InterPro" id="IPR036291">
    <property type="entry name" value="NAD(P)-bd_dom_sf"/>
</dbReference>
<comment type="similarity">
    <text evidence="2 6">Belongs to the dTDP-4-dehydrorhamnose reductase family.</text>
</comment>
<evidence type="ECO:0000256" key="6">
    <source>
        <dbReference type="RuleBase" id="RU364082"/>
    </source>
</evidence>
<dbReference type="RefSeq" id="WP_129207761.1">
    <property type="nucleotide sequence ID" value="NZ_BMGU01000001.1"/>
</dbReference>
<organism evidence="8 9">
    <name type="scientific">Silvibacterium dinghuense</name>
    <dbReference type="NCBI Taxonomy" id="1560006"/>
    <lineage>
        <taxon>Bacteria</taxon>
        <taxon>Pseudomonadati</taxon>
        <taxon>Acidobacteriota</taxon>
        <taxon>Terriglobia</taxon>
        <taxon>Terriglobales</taxon>
        <taxon>Acidobacteriaceae</taxon>
        <taxon>Silvibacterium</taxon>
    </lineage>
</organism>
<comment type="pathway">
    <text evidence="1 6">Carbohydrate biosynthesis; dTDP-L-rhamnose biosynthesis.</text>
</comment>
<keyword evidence="6" id="KW-0521">NADP</keyword>